<dbReference type="SUPFAM" id="SSF52743">
    <property type="entry name" value="Subtilisin-like"/>
    <property type="match status" value="1"/>
</dbReference>
<dbReference type="InterPro" id="IPR051048">
    <property type="entry name" value="Peptidase_S8/S53_subtilisin"/>
</dbReference>
<proteinExistence type="inferred from homology"/>
<feature type="active site" description="Charge relay system" evidence="5">
    <location>
        <position position="316"/>
    </location>
</feature>
<dbReference type="InterPro" id="IPR022398">
    <property type="entry name" value="Peptidase_S8_His-AS"/>
</dbReference>
<evidence type="ECO:0000256" key="5">
    <source>
        <dbReference type="PROSITE-ProRule" id="PRU01240"/>
    </source>
</evidence>
<feature type="active site" description="Charge relay system" evidence="5">
    <location>
        <position position="506"/>
    </location>
</feature>
<feature type="transmembrane region" description="Helical" evidence="7">
    <location>
        <begin position="38"/>
        <end position="60"/>
    </location>
</feature>
<dbReference type="InterPro" id="IPR034204">
    <property type="entry name" value="PfSUB1-like_cat_dom"/>
</dbReference>
<protein>
    <recommendedName>
        <fullName evidence="8">Peptidase S8/S53 domain-containing protein</fullName>
    </recommendedName>
</protein>
<dbReference type="PROSITE" id="PS00137">
    <property type="entry name" value="SUBTILASE_HIS"/>
    <property type="match status" value="1"/>
</dbReference>
<feature type="domain" description="Peptidase S8/S53" evidence="8">
    <location>
        <begin position="232"/>
        <end position="544"/>
    </location>
</feature>
<dbReference type="GO" id="GO:0006508">
    <property type="term" value="P:proteolysis"/>
    <property type="evidence" value="ECO:0007669"/>
    <property type="project" value="UniProtKB-KW"/>
</dbReference>
<evidence type="ECO:0000256" key="3">
    <source>
        <dbReference type="ARBA" id="ARBA00022801"/>
    </source>
</evidence>
<keyword evidence="3 5" id="KW-0378">Hydrolase</keyword>
<evidence type="ECO:0000256" key="2">
    <source>
        <dbReference type="ARBA" id="ARBA00022670"/>
    </source>
</evidence>
<evidence type="ECO:0000256" key="7">
    <source>
        <dbReference type="SAM" id="Phobius"/>
    </source>
</evidence>
<dbReference type="EMBL" id="BEGY01000091">
    <property type="protein sequence ID" value="GAX83058.1"/>
    <property type="molecule type" value="Genomic_DNA"/>
</dbReference>
<keyword evidence="10" id="KW-1185">Reference proteome</keyword>
<evidence type="ECO:0000256" key="4">
    <source>
        <dbReference type="ARBA" id="ARBA00022825"/>
    </source>
</evidence>
<keyword evidence="2 5" id="KW-0645">Protease</keyword>
<dbReference type="PROSITE" id="PS51892">
    <property type="entry name" value="SUBTILASE"/>
    <property type="match status" value="1"/>
</dbReference>
<keyword evidence="7" id="KW-0812">Transmembrane</keyword>
<dbReference type="InterPro" id="IPR023828">
    <property type="entry name" value="Peptidase_S8_Ser-AS"/>
</dbReference>
<name>A0A250XJ06_9CHLO</name>
<dbReference type="PANTHER" id="PTHR43399">
    <property type="entry name" value="SUBTILISIN-RELATED"/>
    <property type="match status" value="1"/>
</dbReference>
<dbReference type="GO" id="GO:0004252">
    <property type="term" value="F:serine-type endopeptidase activity"/>
    <property type="evidence" value="ECO:0007669"/>
    <property type="project" value="UniProtKB-UniRule"/>
</dbReference>
<dbReference type="Pfam" id="PF00082">
    <property type="entry name" value="Peptidase_S8"/>
    <property type="match status" value="1"/>
</dbReference>
<dbReference type="PRINTS" id="PR00723">
    <property type="entry name" value="SUBTILISIN"/>
</dbReference>
<feature type="active site" description="Charge relay system" evidence="5">
    <location>
        <position position="240"/>
    </location>
</feature>
<dbReference type="Gene3D" id="3.40.50.200">
    <property type="entry name" value="Peptidase S8/S53 domain"/>
    <property type="match status" value="1"/>
</dbReference>
<dbReference type="InterPro" id="IPR023827">
    <property type="entry name" value="Peptidase_S8_Asp-AS"/>
</dbReference>
<accession>A0A250XJ06</accession>
<dbReference type="CDD" id="cd07473">
    <property type="entry name" value="Peptidases_S8_Subtilisin_like"/>
    <property type="match status" value="1"/>
</dbReference>
<keyword evidence="7" id="KW-1133">Transmembrane helix</keyword>
<dbReference type="InterPro" id="IPR015500">
    <property type="entry name" value="Peptidase_S8_subtilisin-rel"/>
</dbReference>
<keyword evidence="7" id="KW-0472">Membrane</keyword>
<dbReference type="OrthoDB" id="5139247at2759"/>
<dbReference type="InterPro" id="IPR000209">
    <property type="entry name" value="Peptidase_S8/S53_dom"/>
</dbReference>
<evidence type="ECO:0000313" key="9">
    <source>
        <dbReference type="EMBL" id="GAX83058.1"/>
    </source>
</evidence>
<reference evidence="9 10" key="1">
    <citation type="submission" date="2017-08" db="EMBL/GenBank/DDBJ databases">
        <title>Acidophilic green algal genome provides insights into adaptation to an acidic environment.</title>
        <authorList>
            <person name="Hirooka S."/>
            <person name="Hirose Y."/>
            <person name="Kanesaki Y."/>
            <person name="Higuchi S."/>
            <person name="Fujiwara T."/>
            <person name="Onuma R."/>
            <person name="Era A."/>
            <person name="Ohbayashi R."/>
            <person name="Uzuka A."/>
            <person name="Nozaki H."/>
            <person name="Yoshikawa H."/>
            <person name="Miyagishima S.Y."/>
        </authorList>
    </citation>
    <scope>NUCLEOTIDE SEQUENCE [LARGE SCALE GENOMIC DNA]</scope>
    <source>
        <strain evidence="9 10">NIES-2499</strain>
    </source>
</reference>
<keyword evidence="4 5" id="KW-0720">Serine protease</keyword>
<dbReference type="PROSITE" id="PS00138">
    <property type="entry name" value="SUBTILASE_SER"/>
    <property type="match status" value="1"/>
</dbReference>
<gene>
    <name evidence="9" type="ORF">CEUSTIGMA_g10484.t1</name>
</gene>
<evidence type="ECO:0000256" key="6">
    <source>
        <dbReference type="RuleBase" id="RU003355"/>
    </source>
</evidence>
<dbReference type="PROSITE" id="PS00136">
    <property type="entry name" value="SUBTILASE_ASP"/>
    <property type="match status" value="1"/>
</dbReference>
<evidence type="ECO:0000256" key="1">
    <source>
        <dbReference type="ARBA" id="ARBA00011073"/>
    </source>
</evidence>
<dbReference type="InterPro" id="IPR036852">
    <property type="entry name" value="Peptidase_S8/S53_dom_sf"/>
</dbReference>
<comment type="caution">
    <text evidence="9">The sequence shown here is derived from an EMBL/GenBank/DDBJ whole genome shotgun (WGS) entry which is preliminary data.</text>
</comment>
<dbReference type="PANTHER" id="PTHR43399:SF4">
    <property type="entry name" value="CELL WALL-ASSOCIATED PROTEASE"/>
    <property type="match status" value="1"/>
</dbReference>
<comment type="similarity">
    <text evidence="1 5 6">Belongs to the peptidase S8 family.</text>
</comment>
<sequence>MPVNKVHPDRKDSRDEDEEDLSSIEKGGFVGWVHSHPWISAAFLLFLALAVIVIAVTVPICTVHGCPSRGNVAPSVDLAPGAPRLILNYLNSSINALDLIPPILQSYITNLILNSSAIQVLNFQTESVLQEALTFLKAEPSLNFLTRDFNMSNYYPNITDYNSSSLANLSASSAESVLQSILNQIQAAGAGKKRRNILQAAAINDPFYVNSSQYYVDLVNASGAWKVSAGTSSIVVAVVDSGLDLNHPDIQPNLWINTKEIPGNGIDDDHNGYIDDIYGYNFAGVCDQYDIFGNCIGCTGTSMPWGDSSVDPSYFHGTHVAGIAGAVQNNGLGITGISPGIKLMILRVSDCISGNIAASTVFQAFDYALKNGAHIVSCSFTPSTYAYGFIALQPAPSYHAAWTSAYVTAMQPLANKGILAVVAAGNDDMNLDTLLHYGWSYCPCLVQLPNVLCVGGTDALNQPAFFSNTGSSTVHLGSPAMQIYSTLYVNNSGVISHTYGPLNGTSMATPIVTGSAAMTLGLLGAANGDYYQAVQVKNLLMSSATVPPSPLPFISQSRVNPGLSLLQTTAHLKTVLSTLSPLYNASALPASSLSFQGMLESYYVTTGNQFYGNIVGQPVDVSLRNISSPSYPANFSTFKYSSGYIVSFTALVQYNVSGVWGVQVQTAANSLTTFVFVNGQNVPINSTTQQGIFTAKSTGWYSLELRIAFPQSNIRYSLLMKSPRATVYSSYYNFQSNSTSFFTFPDYVQNAQLSGVWQAFYNKINTAVSPITVSTVAASTPSSQYQYTTTFTEPSSVTVPLSTLFLPGDSAAATTTTAVVGLMQTYLLPTPSTIWTSPMIFTVTCAGCQLQVDGVTVIDIYEPILINLPGTVLTKSSPCLTLTQNQPHQLILRFAISALSLSKLSIQYASCTAAAGSSSPLSPVRFIIYSPLVWQPETSVFQYTGAAFIGGLQCDVYQSNAALQTLAFSAQVSTPIYKFRIPLCPGETINATCNTAWSFALETFLPGLNAGTPVGVTYGVRCWTTWNRGFTSGSMSVLPASASPTAYLGGLQIYGPGINKLAPNMSLLNSMYQLLSVDWFNVTAASTLSVYDNKAIVPVDLVTMRLPITGLGGSSGNSLMNGSALLGAYGACTVTAYPTSTDIVGLISNNLTAALAQMGTPLPAAYDGVDGLDIAYSYPRISGSKVRYTQAAGYYFTSGFGVQTIQVSDVNATSTLVVMGNVTVRNAPTPFSSEAAPSSSTFQIYTPSGVNIYTNVISKTARSDGKTYFDFNTVSVGPWDWYQWGCTVYGNTLSGK</sequence>
<dbReference type="Proteomes" id="UP000232323">
    <property type="component" value="Unassembled WGS sequence"/>
</dbReference>
<dbReference type="STRING" id="1157962.A0A250XJ06"/>
<evidence type="ECO:0000259" key="8">
    <source>
        <dbReference type="Pfam" id="PF00082"/>
    </source>
</evidence>
<organism evidence="9 10">
    <name type="scientific">Chlamydomonas eustigma</name>
    <dbReference type="NCBI Taxonomy" id="1157962"/>
    <lineage>
        <taxon>Eukaryota</taxon>
        <taxon>Viridiplantae</taxon>
        <taxon>Chlorophyta</taxon>
        <taxon>core chlorophytes</taxon>
        <taxon>Chlorophyceae</taxon>
        <taxon>CS clade</taxon>
        <taxon>Chlamydomonadales</taxon>
        <taxon>Chlamydomonadaceae</taxon>
        <taxon>Chlamydomonas</taxon>
    </lineage>
</organism>
<evidence type="ECO:0000313" key="10">
    <source>
        <dbReference type="Proteomes" id="UP000232323"/>
    </source>
</evidence>